<dbReference type="InterPro" id="IPR051611">
    <property type="entry name" value="ECF_transporter_component"/>
</dbReference>
<keyword evidence="3 6" id="KW-0812">Transmembrane</keyword>
<dbReference type="GO" id="GO:0006824">
    <property type="term" value="P:cobalt ion transport"/>
    <property type="evidence" value="ECO:0007669"/>
    <property type="project" value="InterPro"/>
</dbReference>
<evidence type="ECO:0000256" key="4">
    <source>
        <dbReference type="ARBA" id="ARBA00022989"/>
    </source>
</evidence>
<dbReference type="RefSeq" id="WP_012175436.1">
    <property type="nucleotide sequence ID" value="NC_009943.1"/>
</dbReference>
<dbReference type="NCBIfam" id="TIGR02454">
    <property type="entry name" value="ECF_T_CbiQ"/>
    <property type="match status" value="1"/>
</dbReference>
<keyword evidence="2" id="KW-1003">Cell membrane</keyword>
<protein>
    <submittedName>
        <fullName evidence="7">Cobalt ABC transporter, inner membrane subunit CbiQ</fullName>
    </submittedName>
</protein>
<feature type="transmembrane region" description="Helical" evidence="6">
    <location>
        <begin position="20"/>
        <end position="50"/>
    </location>
</feature>
<gene>
    <name evidence="7" type="ordered locus">Dole_2020</name>
</gene>
<evidence type="ECO:0000256" key="2">
    <source>
        <dbReference type="ARBA" id="ARBA00022475"/>
    </source>
</evidence>
<dbReference type="InterPro" id="IPR003339">
    <property type="entry name" value="ABC/ECF_trnsptr_transmembrane"/>
</dbReference>
<evidence type="ECO:0000256" key="1">
    <source>
        <dbReference type="ARBA" id="ARBA00004651"/>
    </source>
</evidence>
<keyword evidence="5 6" id="KW-0472">Membrane</keyword>
<dbReference type="EMBL" id="CP000859">
    <property type="protein sequence ID" value="ABW67824.1"/>
    <property type="molecule type" value="Genomic_DNA"/>
</dbReference>
<dbReference type="Proteomes" id="UP000008561">
    <property type="component" value="Chromosome"/>
</dbReference>
<evidence type="ECO:0000256" key="6">
    <source>
        <dbReference type="SAM" id="Phobius"/>
    </source>
</evidence>
<comment type="subcellular location">
    <subcellularLocation>
        <location evidence="1">Cell membrane</location>
        <topology evidence="1">Multi-pass membrane protein</topology>
    </subcellularLocation>
</comment>
<sequence>MISEPFAAGTSFFHRMEPRIRIVCALVYSVAVAVCVSFPPVVFALLFSALMTGAARLNPGLLIRRVAVVNIFILFFWLVLPFTHDGDPLFHVAGLAVTRQGVAFAALLTLKSNAIILGMVALVATMSFVTMGHALGRLGLPDKLVNLLLMTYRYIFVIETEYGRIIRAVKIRGFMPRTSLHAYKTYAYIVGMLFVKASERAERVYGAMQCRGFKGKFYTLSRLPFSRGSWVFAGVMGGIIVCIALLEIYGNG</sequence>
<feature type="transmembrane region" description="Helical" evidence="6">
    <location>
        <begin position="62"/>
        <end position="83"/>
    </location>
</feature>
<organism evidence="7 8">
    <name type="scientific">Desulfosudis oleivorans (strain DSM 6200 / JCM 39069 / Hxd3)</name>
    <name type="common">Desulfococcus oleovorans</name>
    <dbReference type="NCBI Taxonomy" id="96561"/>
    <lineage>
        <taxon>Bacteria</taxon>
        <taxon>Pseudomonadati</taxon>
        <taxon>Thermodesulfobacteriota</taxon>
        <taxon>Desulfobacteria</taxon>
        <taxon>Desulfobacterales</taxon>
        <taxon>Desulfosudaceae</taxon>
        <taxon>Desulfosudis</taxon>
    </lineage>
</organism>
<reference evidence="7 8" key="1">
    <citation type="submission" date="2007-10" db="EMBL/GenBank/DDBJ databases">
        <title>Complete sequence of Desulfococcus oleovorans Hxd3.</title>
        <authorList>
            <consortium name="US DOE Joint Genome Institute"/>
            <person name="Copeland A."/>
            <person name="Lucas S."/>
            <person name="Lapidus A."/>
            <person name="Barry K."/>
            <person name="Glavina del Rio T."/>
            <person name="Dalin E."/>
            <person name="Tice H."/>
            <person name="Pitluck S."/>
            <person name="Kiss H."/>
            <person name="Brettin T."/>
            <person name="Bruce D."/>
            <person name="Detter J.C."/>
            <person name="Han C."/>
            <person name="Schmutz J."/>
            <person name="Larimer F."/>
            <person name="Land M."/>
            <person name="Hauser L."/>
            <person name="Kyrpides N."/>
            <person name="Kim E."/>
            <person name="Wawrik B."/>
            <person name="Richardson P."/>
        </authorList>
    </citation>
    <scope>NUCLEOTIDE SEQUENCE [LARGE SCALE GENOMIC DNA]</scope>
    <source>
        <strain evidence="8">DSM 6200 / JCM 39069 / Hxd3</strain>
    </source>
</reference>
<dbReference type="AlphaFoldDB" id="A8ZTE1"/>
<evidence type="ECO:0000313" key="8">
    <source>
        <dbReference type="Proteomes" id="UP000008561"/>
    </source>
</evidence>
<dbReference type="InterPro" id="IPR012809">
    <property type="entry name" value="ECF_CbiQ"/>
</dbReference>
<evidence type="ECO:0000313" key="7">
    <source>
        <dbReference type="EMBL" id="ABW67824.1"/>
    </source>
</evidence>
<dbReference type="CDD" id="cd16914">
    <property type="entry name" value="EcfT"/>
    <property type="match status" value="1"/>
</dbReference>
<dbReference type="PANTHER" id="PTHR34857">
    <property type="entry name" value="SLL0384 PROTEIN"/>
    <property type="match status" value="1"/>
</dbReference>
<name>A8ZTE1_DESOH</name>
<evidence type="ECO:0000256" key="3">
    <source>
        <dbReference type="ARBA" id="ARBA00022692"/>
    </source>
</evidence>
<dbReference type="HOGENOM" id="CLU_056469_1_3_7"/>
<proteinExistence type="predicted"/>
<keyword evidence="8" id="KW-1185">Reference proteome</keyword>
<feature type="transmembrane region" description="Helical" evidence="6">
    <location>
        <begin position="115"/>
        <end position="135"/>
    </location>
</feature>
<dbReference type="GO" id="GO:0043190">
    <property type="term" value="C:ATP-binding cassette (ABC) transporter complex"/>
    <property type="evidence" value="ECO:0007669"/>
    <property type="project" value="InterPro"/>
</dbReference>
<accession>A8ZTE1</accession>
<dbReference type="KEGG" id="dol:Dole_2020"/>
<keyword evidence="4 6" id="KW-1133">Transmembrane helix</keyword>
<evidence type="ECO:0000256" key="5">
    <source>
        <dbReference type="ARBA" id="ARBA00023136"/>
    </source>
</evidence>
<feature type="transmembrane region" description="Helical" evidence="6">
    <location>
        <begin position="230"/>
        <end position="249"/>
    </location>
</feature>
<dbReference type="eggNOG" id="COG0619">
    <property type="taxonomic scope" value="Bacteria"/>
</dbReference>
<dbReference type="STRING" id="96561.Dole_2020"/>
<dbReference type="PANTHER" id="PTHR34857:SF2">
    <property type="entry name" value="SLL0384 PROTEIN"/>
    <property type="match status" value="1"/>
</dbReference>
<dbReference type="Pfam" id="PF02361">
    <property type="entry name" value="CbiQ"/>
    <property type="match status" value="1"/>
</dbReference>